<reference evidence="1" key="1">
    <citation type="submission" date="2019-05" db="EMBL/GenBank/DDBJ databases">
        <title>Annotation for the trematode Fasciolopsis buski.</title>
        <authorList>
            <person name="Choi Y.-J."/>
        </authorList>
    </citation>
    <scope>NUCLEOTIDE SEQUENCE</scope>
    <source>
        <strain evidence="1">HT</strain>
        <tissue evidence="1">Whole worm</tissue>
    </source>
</reference>
<dbReference type="OrthoDB" id="6287037at2759"/>
<sequence length="195" mass="22472">MSENNCHKQPQLLMVCSRVILDDYISTFNTSNSGNTQRASAIMPLYWSQTKRASQPCSVVNLILVSVCMHTVCSITTVYGKVIPLVETHRPIDRLREDSKTNQFFELWDTISDQEVRSEPERWTSAASKRNKALTVSKSYEHLLLLLARDRYHSVRKCCEQEVMKPVGGGHLTGTCCTELRYMDTIIYRVRQWIH</sequence>
<protein>
    <submittedName>
        <fullName evidence="1">Uncharacterized protein</fullName>
    </submittedName>
</protein>
<evidence type="ECO:0000313" key="1">
    <source>
        <dbReference type="EMBL" id="KAA0195232.1"/>
    </source>
</evidence>
<gene>
    <name evidence="1" type="ORF">FBUS_06503</name>
</gene>
<dbReference type="EMBL" id="LUCM01003858">
    <property type="protein sequence ID" value="KAA0195232.1"/>
    <property type="molecule type" value="Genomic_DNA"/>
</dbReference>
<accession>A0A8E0VN86</accession>
<name>A0A8E0VN86_9TREM</name>
<organism evidence="1 2">
    <name type="scientific">Fasciolopsis buskii</name>
    <dbReference type="NCBI Taxonomy" id="27845"/>
    <lineage>
        <taxon>Eukaryota</taxon>
        <taxon>Metazoa</taxon>
        <taxon>Spiralia</taxon>
        <taxon>Lophotrochozoa</taxon>
        <taxon>Platyhelminthes</taxon>
        <taxon>Trematoda</taxon>
        <taxon>Digenea</taxon>
        <taxon>Plagiorchiida</taxon>
        <taxon>Echinostomata</taxon>
        <taxon>Echinostomatoidea</taxon>
        <taxon>Fasciolidae</taxon>
        <taxon>Fasciolopsis</taxon>
    </lineage>
</organism>
<proteinExistence type="predicted"/>
<dbReference type="AlphaFoldDB" id="A0A8E0VN86"/>
<evidence type="ECO:0000313" key="2">
    <source>
        <dbReference type="Proteomes" id="UP000728185"/>
    </source>
</evidence>
<dbReference type="Proteomes" id="UP000728185">
    <property type="component" value="Unassembled WGS sequence"/>
</dbReference>
<keyword evidence="2" id="KW-1185">Reference proteome</keyword>
<comment type="caution">
    <text evidence="1">The sequence shown here is derived from an EMBL/GenBank/DDBJ whole genome shotgun (WGS) entry which is preliminary data.</text>
</comment>